<dbReference type="Proteomes" id="UP000838412">
    <property type="component" value="Chromosome 1"/>
</dbReference>
<sequence length="111" mass="12182">MVPAGPKEDSVVPVSDGKARCRTWLERLTSNVHGGSQGQLAKVKKELKVIELLEESDSGIESTPTHEIRKLKQTLYGIGREEKQLGTTKIATAQFQKAHLASQSSEKILQT</sequence>
<protein>
    <submittedName>
        <fullName evidence="1">Hypp414 protein</fullName>
    </submittedName>
</protein>
<dbReference type="EMBL" id="OV696686">
    <property type="protein sequence ID" value="CAH1232015.1"/>
    <property type="molecule type" value="Genomic_DNA"/>
</dbReference>
<reference evidence="1" key="1">
    <citation type="submission" date="2022-01" db="EMBL/GenBank/DDBJ databases">
        <authorList>
            <person name="Braso-Vives M."/>
        </authorList>
    </citation>
    <scope>NUCLEOTIDE SEQUENCE</scope>
</reference>
<dbReference type="AlphaFoldDB" id="A0A8J9YKT2"/>
<evidence type="ECO:0000313" key="2">
    <source>
        <dbReference type="Proteomes" id="UP000838412"/>
    </source>
</evidence>
<gene>
    <name evidence="1" type="primary">Hypp414</name>
    <name evidence="1" type="ORF">BLAG_LOCUS1383</name>
</gene>
<accession>A0A8J9YKT2</accession>
<organism evidence="1 2">
    <name type="scientific">Branchiostoma lanceolatum</name>
    <name type="common">Common lancelet</name>
    <name type="synonym">Amphioxus lanceolatum</name>
    <dbReference type="NCBI Taxonomy" id="7740"/>
    <lineage>
        <taxon>Eukaryota</taxon>
        <taxon>Metazoa</taxon>
        <taxon>Chordata</taxon>
        <taxon>Cephalochordata</taxon>
        <taxon>Leptocardii</taxon>
        <taxon>Amphioxiformes</taxon>
        <taxon>Branchiostomatidae</taxon>
        <taxon>Branchiostoma</taxon>
    </lineage>
</organism>
<evidence type="ECO:0000313" key="1">
    <source>
        <dbReference type="EMBL" id="CAH1232015.1"/>
    </source>
</evidence>
<name>A0A8J9YKT2_BRALA</name>
<proteinExistence type="predicted"/>
<keyword evidence="2" id="KW-1185">Reference proteome</keyword>